<dbReference type="Proteomes" id="UP000830835">
    <property type="component" value="Unassembled WGS sequence"/>
</dbReference>
<dbReference type="NCBIfam" id="TIGR00182">
    <property type="entry name" value="plsX"/>
    <property type="match status" value="1"/>
</dbReference>
<keyword evidence="4 10" id="KW-0808">Transferase</keyword>
<proteinExistence type="inferred from homology"/>
<comment type="subunit">
    <text evidence="9 10">Homodimer. Probably interacts with PlsY.</text>
</comment>
<evidence type="ECO:0000256" key="2">
    <source>
        <dbReference type="ARBA" id="ARBA00022490"/>
    </source>
</evidence>
<dbReference type="InterPro" id="IPR003664">
    <property type="entry name" value="FA_synthesis"/>
</dbReference>
<reference evidence="12" key="1">
    <citation type="submission" date="2021-02" db="EMBL/GenBank/DDBJ databases">
        <title>The CRISPR/cas machinery reduction and long-range gene transfer in the hot spring cyanobacterium Synechococcus.</title>
        <authorList>
            <person name="Dvorak P."/>
            <person name="Jahodarova E."/>
            <person name="Hasler P."/>
            <person name="Poulickova A."/>
        </authorList>
    </citation>
    <scope>NUCLEOTIDE SEQUENCE</scope>
    <source>
        <strain evidence="12">Rupite</strain>
    </source>
</reference>
<sequence>MRIAVDAMGGDYAPEEIIKGALLAHRQLQVEIALVGRPESLQPFLPQPLPSGITIVPAEEDVGMAEEPLMVRKKPKASINVSMQQVRAKQADAVVAAGNTGAAMAAAHLGLGRLAGIDRPAIGALLPTLKGKPVLLLDVGANVDCRPRFLEQFARMGSLYCQCVMGIDHPRVGLLNIGEEPNKGNDLAVATHQRLAELKGIRFTGNAEGRDVLTGEFDVVVCDGFVGNALLKFAESVGQVITQVLREELPRGWRGKIGTWLLKPNLKRVKRRMDYVEYGGALLLGVNGICVITHGSSKEAMVYHAIRLAKEAAEQKVLERLRTEMADNTDSNSNSRLRSRPVESSEVQSPDLNPEVLPFRPLDRVEG</sequence>
<comment type="pathway">
    <text evidence="10">Lipid metabolism; phospholipid metabolism.</text>
</comment>
<comment type="similarity">
    <text evidence="10">Belongs to the PlsX family.</text>
</comment>
<dbReference type="EC" id="2.3.1.274" evidence="8 10"/>
<dbReference type="SUPFAM" id="SSF53659">
    <property type="entry name" value="Isocitrate/Isopropylmalate dehydrogenase-like"/>
    <property type="match status" value="1"/>
</dbReference>
<comment type="catalytic activity">
    <reaction evidence="1 10">
        <text>a fatty acyl-[ACP] + phosphate = an acyl phosphate + holo-[ACP]</text>
        <dbReference type="Rhea" id="RHEA:42292"/>
        <dbReference type="Rhea" id="RHEA-COMP:9685"/>
        <dbReference type="Rhea" id="RHEA-COMP:14125"/>
        <dbReference type="ChEBI" id="CHEBI:43474"/>
        <dbReference type="ChEBI" id="CHEBI:59918"/>
        <dbReference type="ChEBI" id="CHEBI:64479"/>
        <dbReference type="ChEBI" id="CHEBI:138651"/>
        <dbReference type="EC" id="2.3.1.274"/>
    </reaction>
</comment>
<comment type="caution">
    <text evidence="12">The sequence shown here is derived from an EMBL/GenBank/DDBJ whole genome shotgun (WGS) entry which is preliminary data.</text>
</comment>
<evidence type="ECO:0000256" key="7">
    <source>
        <dbReference type="ARBA" id="ARBA00023264"/>
    </source>
</evidence>
<keyword evidence="3 10" id="KW-0444">Lipid biosynthesis</keyword>
<dbReference type="EMBL" id="JAFIRA010000009">
    <property type="protein sequence ID" value="MCJ2542392.1"/>
    <property type="molecule type" value="Genomic_DNA"/>
</dbReference>
<keyword evidence="13" id="KW-1185">Reference proteome</keyword>
<organism evidence="12 13">
    <name type="scientific">Thermostichus vulcanus str. 'Rupite'</name>
    <dbReference type="NCBI Taxonomy" id="2813851"/>
    <lineage>
        <taxon>Bacteria</taxon>
        <taxon>Bacillati</taxon>
        <taxon>Cyanobacteriota</taxon>
        <taxon>Cyanophyceae</taxon>
        <taxon>Thermostichales</taxon>
        <taxon>Thermostichaceae</taxon>
        <taxon>Thermostichus</taxon>
    </lineage>
</organism>
<name>A0ABT0C9C0_THEVL</name>
<evidence type="ECO:0000256" key="4">
    <source>
        <dbReference type="ARBA" id="ARBA00022679"/>
    </source>
</evidence>
<feature type="compositionally biased region" description="Polar residues" evidence="11">
    <location>
        <begin position="326"/>
        <end position="336"/>
    </location>
</feature>
<evidence type="ECO:0000256" key="10">
    <source>
        <dbReference type="HAMAP-Rule" id="MF_00019"/>
    </source>
</evidence>
<evidence type="ECO:0000256" key="5">
    <source>
        <dbReference type="ARBA" id="ARBA00023098"/>
    </source>
</evidence>
<feature type="region of interest" description="Disordered" evidence="11">
    <location>
        <begin position="322"/>
        <end position="367"/>
    </location>
</feature>
<dbReference type="PANTHER" id="PTHR30100:SF1">
    <property type="entry name" value="PHOSPHATE ACYLTRANSFERASE"/>
    <property type="match status" value="1"/>
</dbReference>
<dbReference type="HAMAP" id="MF_00019">
    <property type="entry name" value="PlsX"/>
    <property type="match status" value="1"/>
</dbReference>
<evidence type="ECO:0000313" key="13">
    <source>
        <dbReference type="Proteomes" id="UP000830835"/>
    </source>
</evidence>
<evidence type="ECO:0000256" key="11">
    <source>
        <dbReference type="SAM" id="MobiDB-lite"/>
    </source>
</evidence>
<comment type="subcellular location">
    <subcellularLocation>
        <location evidence="10">Cytoplasm</location>
    </subcellularLocation>
    <text evidence="10">Associated with the membrane possibly through PlsY.</text>
</comment>
<accession>A0ABT0C9C0</accession>
<evidence type="ECO:0000256" key="3">
    <source>
        <dbReference type="ARBA" id="ARBA00022516"/>
    </source>
</evidence>
<dbReference type="Pfam" id="PF02504">
    <property type="entry name" value="FA_synthesis"/>
    <property type="match status" value="1"/>
</dbReference>
<dbReference type="InterPro" id="IPR012281">
    <property type="entry name" value="Phospholipid_synth_PlsX-like"/>
</dbReference>
<keyword evidence="5 10" id="KW-0443">Lipid metabolism</keyword>
<keyword evidence="7 10" id="KW-1208">Phospholipid metabolism</keyword>
<keyword evidence="12" id="KW-0012">Acyltransferase</keyword>
<dbReference type="RefSeq" id="WP_341830531.1">
    <property type="nucleotide sequence ID" value="NZ_JAFIRA010000009.1"/>
</dbReference>
<keyword evidence="2 10" id="KW-0963">Cytoplasm</keyword>
<dbReference type="GO" id="GO:0016746">
    <property type="term" value="F:acyltransferase activity"/>
    <property type="evidence" value="ECO:0007669"/>
    <property type="project" value="UniProtKB-KW"/>
</dbReference>
<evidence type="ECO:0000256" key="1">
    <source>
        <dbReference type="ARBA" id="ARBA00001232"/>
    </source>
</evidence>
<evidence type="ECO:0000256" key="8">
    <source>
        <dbReference type="ARBA" id="ARBA00024069"/>
    </source>
</evidence>
<evidence type="ECO:0000256" key="6">
    <source>
        <dbReference type="ARBA" id="ARBA00023209"/>
    </source>
</evidence>
<evidence type="ECO:0000256" key="9">
    <source>
        <dbReference type="ARBA" id="ARBA00046608"/>
    </source>
</evidence>
<dbReference type="Gene3D" id="3.40.718.10">
    <property type="entry name" value="Isopropylmalate Dehydrogenase"/>
    <property type="match status" value="1"/>
</dbReference>
<keyword evidence="6 10" id="KW-0594">Phospholipid biosynthesis</keyword>
<comment type="function">
    <text evidence="10">Catalyzes the reversible formation of acyl-phosphate (acyl-PO(4)) from acyl-[acyl-carrier-protein] (acyl-ACP). This enzyme utilizes acyl-ACP as fatty acyl donor, but not acyl-CoA.</text>
</comment>
<dbReference type="PIRSF" id="PIRSF002465">
    <property type="entry name" value="Phsphlp_syn_PlsX"/>
    <property type="match status" value="1"/>
</dbReference>
<dbReference type="PANTHER" id="PTHR30100">
    <property type="entry name" value="FATTY ACID/PHOSPHOLIPID SYNTHESIS PROTEIN PLSX"/>
    <property type="match status" value="1"/>
</dbReference>
<protein>
    <recommendedName>
        <fullName evidence="8 10">Phosphate acyltransferase</fullName>
        <ecNumber evidence="8 10">2.3.1.274</ecNumber>
    </recommendedName>
    <alternativeName>
        <fullName evidence="10">Acyl-ACP phosphotransacylase</fullName>
    </alternativeName>
    <alternativeName>
        <fullName evidence="10">Acyl-[acyl-carrier-protein]--phosphate acyltransferase</fullName>
    </alternativeName>
    <alternativeName>
        <fullName evidence="10">Phosphate-acyl-ACP acyltransferase</fullName>
    </alternativeName>
</protein>
<gene>
    <name evidence="10 12" type="primary">plsX</name>
    <name evidence="12" type="ORF">JX360_05635</name>
</gene>
<evidence type="ECO:0000313" key="12">
    <source>
        <dbReference type="EMBL" id="MCJ2542392.1"/>
    </source>
</evidence>